<dbReference type="RefSeq" id="WP_010869624.1">
    <property type="nucleotide sequence ID" value="NC_000909.1"/>
</dbReference>
<dbReference type="OMA" id="WIIVNTI"/>
<accession>A0A832T419</accession>
<reference evidence="2" key="1">
    <citation type="journal article" date="2020" name="bioRxiv">
        <title>A rank-normalized archaeal taxonomy based on genome phylogeny resolves widespread incomplete and uneven classifications.</title>
        <authorList>
            <person name="Rinke C."/>
            <person name="Chuvochina M."/>
            <person name="Mussig A.J."/>
            <person name="Chaumeil P.-A."/>
            <person name="Waite D.W."/>
            <person name="Whitman W.B."/>
            <person name="Parks D.H."/>
            <person name="Hugenholtz P."/>
        </authorList>
    </citation>
    <scope>NUCLEOTIDE SEQUENCE</scope>
    <source>
        <strain evidence="2">UBA8849</strain>
    </source>
</reference>
<evidence type="ECO:0000313" key="3">
    <source>
        <dbReference type="Proteomes" id="UP000645676"/>
    </source>
</evidence>
<dbReference type="AlphaFoldDB" id="A0A832T419"/>
<keyword evidence="1" id="KW-0472">Membrane</keyword>
<organism evidence="2 3">
    <name type="scientific">Methanocaldococcus jannaschii</name>
    <dbReference type="NCBI Taxonomy" id="2190"/>
    <lineage>
        <taxon>Archaea</taxon>
        <taxon>Methanobacteriati</taxon>
        <taxon>Methanobacteriota</taxon>
        <taxon>Methanomada group</taxon>
        <taxon>Methanococci</taxon>
        <taxon>Methanococcales</taxon>
        <taxon>Methanocaldococcaceae</taxon>
        <taxon>Methanocaldococcus</taxon>
    </lineage>
</organism>
<feature type="transmembrane region" description="Helical" evidence="1">
    <location>
        <begin position="30"/>
        <end position="52"/>
    </location>
</feature>
<proteinExistence type="predicted"/>
<keyword evidence="1" id="KW-0812">Transmembrane</keyword>
<evidence type="ECO:0000313" key="2">
    <source>
        <dbReference type="EMBL" id="HII59633.1"/>
    </source>
</evidence>
<comment type="caution">
    <text evidence="2">The sequence shown here is derived from an EMBL/GenBank/DDBJ whole genome shotgun (WGS) entry which is preliminary data.</text>
</comment>
<feature type="transmembrane region" description="Helical" evidence="1">
    <location>
        <begin position="72"/>
        <end position="91"/>
    </location>
</feature>
<keyword evidence="1" id="KW-1133">Transmembrane helix</keyword>
<feature type="transmembrane region" description="Helical" evidence="1">
    <location>
        <begin position="6"/>
        <end position="23"/>
    </location>
</feature>
<dbReference type="EMBL" id="DUJR01000018">
    <property type="protein sequence ID" value="HII59633.1"/>
    <property type="molecule type" value="Genomic_DNA"/>
</dbReference>
<name>A0A832T419_9EURY</name>
<evidence type="ECO:0000256" key="1">
    <source>
        <dbReference type="SAM" id="Phobius"/>
    </source>
</evidence>
<protein>
    <submittedName>
        <fullName evidence="2">Uncharacterized protein</fullName>
    </submittedName>
</protein>
<gene>
    <name evidence="2" type="ORF">HA335_03485</name>
</gene>
<sequence length="103" mass="11861">MPGVIFWTIFIIQFMIWVFLSTTKIGRVIAFIWGTMPFLALYLKYTGYFPTIFENPDVNLFANLLSNFVVEWSYLVVQTTVPSWIGLLFGLKLSGNNDTPQII</sequence>
<dbReference type="Proteomes" id="UP000645676">
    <property type="component" value="Unassembled WGS sequence"/>
</dbReference>